<evidence type="ECO:0000313" key="4">
    <source>
        <dbReference type="EMBL" id="EGC03841.1"/>
    </source>
</evidence>
<reference evidence="4 5" key="1">
    <citation type="submission" date="2011-02" db="EMBL/GenBank/DDBJ databases">
        <authorList>
            <person name="Nelson K.E."/>
            <person name="Sutton G."/>
            <person name="Torralba M."/>
            <person name="Durkin S."/>
            <person name="Harkins D."/>
            <person name="Montgomery R."/>
            <person name="Ziemer C."/>
            <person name="Klaassens E."/>
            <person name="Ocuiv P."/>
            <person name="Morrison M."/>
        </authorList>
    </citation>
    <scope>NUCLEOTIDE SEQUENCE [LARGE SCALE GENOMIC DNA]</scope>
    <source>
        <strain evidence="4 5">8</strain>
    </source>
</reference>
<feature type="transmembrane region" description="Helical" evidence="2">
    <location>
        <begin position="131"/>
        <end position="151"/>
    </location>
</feature>
<name>E9SA65_RUMAL</name>
<keyword evidence="1 4" id="KW-0238">DNA-binding</keyword>
<protein>
    <submittedName>
        <fullName evidence="4">DNA-binding helix-turn-helix protein</fullName>
    </submittedName>
</protein>
<comment type="caution">
    <text evidence="4">The sequence shown here is derived from an EMBL/GenBank/DDBJ whole genome shotgun (WGS) entry which is preliminary data.</text>
</comment>
<gene>
    <name evidence="4" type="ORF">CUS_6516</name>
</gene>
<dbReference type="Gene3D" id="1.10.260.40">
    <property type="entry name" value="lambda repressor-like DNA-binding domains"/>
    <property type="match status" value="1"/>
</dbReference>
<dbReference type="Proteomes" id="UP000004259">
    <property type="component" value="Unassembled WGS sequence"/>
</dbReference>
<dbReference type="CDD" id="cd00093">
    <property type="entry name" value="HTH_XRE"/>
    <property type="match status" value="1"/>
</dbReference>
<dbReference type="STRING" id="246199.CUS_6516"/>
<dbReference type="PANTHER" id="PTHR46558:SF15">
    <property type="entry name" value="HELIX-TURN-HELIX DOMAIN PROTEIN"/>
    <property type="match status" value="1"/>
</dbReference>
<dbReference type="SMART" id="SM00530">
    <property type="entry name" value="HTH_XRE"/>
    <property type="match status" value="1"/>
</dbReference>
<evidence type="ECO:0000259" key="3">
    <source>
        <dbReference type="PROSITE" id="PS50943"/>
    </source>
</evidence>
<feature type="transmembrane region" description="Helical" evidence="2">
    <location>
        <begin position="197"/>
        <end position="217"/>
    </location>
</feature>
<keyword evidence="2" id="KW-0472">Membrane</keyword>
<keyword evidence="2" id="KW-1133">Transmembrane helix</keyword>
<dbReference type="PANTHER" id="PTHR46558">
    <property type="entry name" value="TRACRIPTIONAL REGULATORY PROTEIN-RELATED-RELATED"/>
    <property type="match status" value="1"/>
</dbReference>
<accession>E9SA65</accession>
<dbReference type="SUPFAM" id="SSF47413">
    <property type="entry name" value="lambda repressor-like DNA-binding domains"/>
    <property type="match status" value="1"/>
</dbReference>
<evidence type="ECO:0000256" key="2">
    <source>
        <dbReference type="SAM" id="Phobius"/>
    </source>
</evidence>
<dbReference type="eggNOG" id="COG1476">
    <property type="taxonomic scope" value="Bacteria"/>
</dbReference>
<dbReference type="EMBL" id="ADKM02000050">
    <property type="protein sequence ID" value="EGC03841.1"/>
    <property type="molecule type" value="Genomic_DNA"/>
</dbReference>
<dbReference type="InterPro" id="IPR010982">
    <property type="entry name" value="Lambda_DNA-bd_dom_sf"/>
</dbReference>
<feature type="domain" description="HTH cro/C1-type" evidence="3">
    <location>
        <begin position="30"/>
        <end position="84"/>
    </location>
</feature>
<dbReference type="AlphaFoldDB" id="E9SA65"/>
<sequence length="220" mass="24558">MVLVEIFGGMCYDEFTQKKGGDLMELCKTIRKLRTEKGWSQEMLAEKAYVSRQTVSNWENEKCYPDVHSLLILSDLFGVSLDELIKGDVETMKKTVNEKDAKTLKTSQWCGVLGLVAMMLTTAIFENCGEVGRVIGAVLAGGLAVLTFLSFHRMETIKADNDIQTQREILAFVKGETLDDIEKEKERKNRRSIRNGLLTAAGISAISGIICIVRLVMELV</sequence>
<keyword evidence="5" id="KW-1185">Reference proteome</keyword>
<dbReference type="InterPro" id="IPR001387">
    <property type="entry name" value="Cro/C1-type_HTH"/>
</dbReference>
<evidence type="ECO:0000256" key="1">
    <source>
        <dbReference type="ARBA" id="ARBA00023125"/>
    </source>
</evidence>
<dbReference type="Pfam" id="PF01381">
    <property type="entry name" value="HTH_3"/>
    <property type="match status" value="1"/>
</dbReference>
<keyword evidence="2" id="KW-0812">Transmembrane</keyword>
<dbReference type="GO" id="GO:0003677">
    <property type="term" value="F:DNA binding"/>
    <property type="evidence" value="ECO:0007669"/>
    <property type="project" value="UniProtKB-KW"/>
</dbReference>
<organism evidence="4 5">
    <name type="scientific">Ruminococcus albus 8</name>
    <dbReference type="NCBI Taxonomy" id="246199"/>
    <lineage>
        <taxon>Bacteria</taxon>
        <taxon>Bacillati</taxon>
        <taxon>Bacillota</taxon>
        <taxon>Clostridia</taxon>
        <taxon>Eubacteriales</taxon>
        <taxon>Oscillospiraceae</taxon>
        <taxon>Ruminococcus</taxon>
    </lineage>
</organism>
<dbReference type="PROSITE" id="PS50943">
    <property type="entry name" value="HTH_CROC1"/>
    <property type="match status" value="1"/>
</dbReference>
<proteinExistence type="predicted"/>
<evidence type="ECO:0000313" key="5">
    <source>
        <dbReference type="Proteomes" id="UP000004259"/>
    </source>
</evidence>